<dbReference type="Proteomes" id="UP000494245">
    <property type="component" value="Unassembled WGS sequence"/>
</dbReference>
<reference evidence="1 2" key="2">
    <citation type="submission" date="2020-05" db="EMBL/GenBank/DDBJ databases">
        <title>Draft genome sequence of Desulfovibrio sp. strainFSS-1.</title>
        <authorList>
            <person name="Shimoshige H."/>
            <person name="Kobayashi H."/>
            <person name="Maekawa T."/>
        </authorList>
    </citation>
    <scope>NUCLEOTIDE SEQUENCE [LARGE SCALE GENOMIC DNA]</scope>
    <source>
        <strain evidence="1 2">SIID29052-01</strain>
    </source>
</reference>
<protein>
    <recommendedName>
        <fullName evidence="3">DUF3467 domain-containing protein</fullName>
    </recommendedName>
</protein>
<keyword evidence="2" id="KW-1185">Reference proteome</keyword>
<comment type="caution">
    <text evidence="1">The sequence shown here is derived from an EMBL/GenBank/DDBJ whole genome shotgun (WGS) entry which is preliminary data.</text>
</comment>
<dbReference type="Pfam" id="PF11950">
    <property type="entry name" value="DUF3467"/>
    <property type="match status" value="1"/>
</dbReference>
<evidence type="ECO:0000313" key="1">
    <source>
        <dbReference type="EMBL" id="GFK95073.1"/>
    </source>
</evidence>
<sequence>MNPADPSQQVQIQTPADLEYHYRDFFTVFAGPDDVVLEFGNVNRSTQGQVRVSNRIVLTPANALRLREILDRTILEMQRRLQQAGAGQ</sequence>
<name>A0A6V8LRG5_9BACT</name>
<organism evidence="1 2">
    <name type="scientific">Fundidesulfovibrio magnetotacticus</name>
    <dbReference type="NCBI Taxonomy" id="2730080"/>
    <lineage>
        <taxon>Bacteria</taxon>
        <taxon>Pseudomonadati</taxon>
        <taxon>Thermodesulfobacteriota</taxon>
        <taxon>Desulfovibrionia</taxon>
        <taxon>Desulfovibrionales</taxon>
        <taxon>Desulfovibrionaceae</taxon>
        <taxon>Fundidesulfovibrio</taxon>
    </lineage>
</organism>
<dbReference type="EMBL" id="BLTE01000014">
    <property type="protein sequence ID" value="GFK95073.1"/>
    <property type="molecule type" value="Genomic_DNA"/>
</dbReference>
<gene>
    <name evidence="1" type="ORF">NNJEOMEG_02926</name>
</gene>
<dbReference type="AlphaFoldDB" id="A0A6V8LRG5"/>
<reference evidence="1 2" key="1">
    <citation type="submission" date="2020-04" db="EMBL/GenBank/DDBJ databases">
        <authorList>
            <consortium name="Desulfovibrio sp. FSS-1 genome sequencing consortium"/>
            <person name="Shimoshige H."/>
            <person name="Kobayashi H."/>
            <person name="Maekawa T."/>
        </authorList>
    </citation>
    <scope>NUCLEOTIDE SEQUENCE [LARGE SCALE GENOMIC DNA]</scope>
    <source>
        <strain evidence="1 2">SIID29052-01</strain>
    </source>
</reference>
<dbReference type="RefSeq" id="WP_173085771.1">
    <property type="nucleotide sequence ID" value="NZ_BLTE01000014.1"/>
</dbReference>
<dbReference type="InterPro" id="IPR021857">
    <property type="entry name" value="DUF3467"/>
</dbReference>
<evidence type="ECO:0000313" key="2">
    <source>
        <dbReference type="Proteomes" id="UP000494245"/>
    </source>
</evidence>
<evidence type="ECO:0008006" key="3">
    <source>
        <dbReference type="Google" id="ProtNLM"/>
    </source>
</evidence>
<accession>A0A6V8LRG5</accession>
<proteinExistence type="predicted"/>